<keyword evidence="3" id="KW-1185">Reference proteome</keyword>
<dbReference type="EMBL" id="AOJH01000006">
    <property type="protein sequence ID" value="EMA69983.1"/>
    <property type="molecule type" value="Genomic_DNA"/>
</dbReference>
<keyword evidence="1" id="KW-0812">Transmembrane</keyword>
<feature type="transmembrane region" description="Helical" evidence="1">
    <location>
        <begin position="99"/>
        <end position="122"/>
    </location>
</feature>
<feature type="transmembrane region" description="Helical" evidence="1">
    <location>
        <begin position="61"/>
        <end position="87"/>
    </location>
</feature>
<comment type="caution">
    <text evidence="2">The sequence shown here is derived from an EMBL/GenBank/DDBJ whole genome shotgun (WGS) entry which is preliminary data.</text>
</comment>
<gene>
    <name evidence="2" type="ORF">C468_00570</name>
</gene>
<feature type="transmembrane region" description="Helical" evidence="1">
    <location>
        <begin position="28"/>
        <end position="49"/>
    </location>
</feature>
<protein>
    <recommendedName>
        <fullName evidence="4">Integral membrane protein</fullName>
    </recommendedName>
</protein>
<sequence length="189" mass="19521">MGAFCWIASSLLEPVVFGTRPYDATVLDVFRLLGWTLMISGVIGVATTFGNQYGRSGRIGLGVVASGMVLIAGLHVRAVIVLVSAGFRAVPTTGENTLVLVAAYAGSTLVVVGAGSLGIALWRVSPRPTIAAVVLVVAAVLPLVALLSSGVLPATPRRLWLQSGTLLVPFAAAWAVLGAVVYRRAGRQD</sequence>
<evidence type="ECO:0000313" key="2">
    <source>
        <dbReference type="EMBL" id="EMA69983.1"/>
    </source>
</evidence>
<evidence type="ECO:0008006" key="4">
    <source>
        <dbReference type="Google" id="ProtNLM"/>
    </source>
</evidence>
<feature type="transmembrane region" description="Helical" evidence="1">
    <location>
        <begin position="129"/>
        <end position="147"/>
    </location>
</feature>
<dbReference type="Proteomes" id="UP000011546">
    <property type="component" value="Unassembled WGS sequence"/>
</dbReference>
<proteinExistence type="predicted"/>
<organism evidence="2 3">
    <name type="scientific">Halorubrum kocurii JCM 14978</name>
    <dbReference type="NCBI Taxonomy" id="1230456"/>
    <lineage>
        <taxon>Archaea</taxon>
        <taxon>Methanobacteriati</taxon>
        <taxon>Methanobacteriota</taxon>
        <taxon>Stenosarchaea group</taxon>
        <taxon>Halobacteria</taxon>
        <taxon>Halobacteriales</taxon>
        <taxon>Haloferacaceae</taxon>
        <taxon>Halorubrum</taxon>
    </lineage>
</organism>
<evidence type="ECO:0000256" key="1">
    <source>
        <dbReference type="SAM" id="Phobius"/>
    </source>
</evidence>
<keyword evidence="1" id="KW-1133">Transmembrane helix</keyword>
<feature type="transmembrane region" description="Helical" evidence="1">
    <location>
        <begin position="159"/>
        <end position="182"/>
    </location>
</feature>
<reference evidence="2 3" key="1">
    <citation type="journal article" date="2014" name="PLoS Genet.">
        <title>Phylogenetically driven sequencing of extremely halophilic archaea reveals strategies for static and dynamic osmo-response.</title>
        <authorList>
            <person name="Becker E.A."/>
            <person name="Seitzer P.M."/>
            <person name="Tritt A."/>
            <person name="Larsen D."/>
            <person name="Krusor M."/>
            <person name="Yao A.I."/>
            <person name="Wu D."/>
            <person name="Madern D."/>
            <person name="Eisen J.A."/>
            <person name="Darling A.E."/>
            <person name="Facciotti M.T."/>
        </authorList>
    </citation>
    <scope>NUCLEOTIDE SEQUENCE [LARGE SCALE GENOMIC DNA]</scope>
    <source>
        <strain evidence="2 3">JCM 14978</strain>
    </source>
</reference>
<evidence type="ECO:0000313" key="3">
    <source>
        <dbReference type="Proteomes" id="UP000011546"/>
    </source>
</evidence>
<keyword evidence="1" id="KW-0472">Membrane</keyword>
<name>M0PJ78_9EURY</name>
<accession>M0PJ78</accession>
<dbReference type="AlphaFoldDB" id="M0PJ78"/>